<dbReference type="CDD" id="cd02440">
    <property type="entry name" value="AdoMet_MTases"/>
    <property type="match status" value="1"/>
</dbReference>
<dbReference type="STRING" id="457570.Nther_2283"/>
<dbReference type="InParanoid" id="B2A8G5"/>
<dbReference type="SUPFAM" id="SSF53335">
    <property type="entry name" value="S-adenosyl-L-methionine-dependent methyltransferases"/>
    <property type="match status" value="1"/>
</dbReference>
<dbReference type="Gene3D" id="2.20.25.110">
    <property type="entry name" value="S-adenosyl-L-methionine-dependent methyltransferases"/>
    <property type="match status" value="1"/>
</dbReference>
<dbReference type="HOGENOM" id="CLU_069129_1_0_9"/>
<keyword evidence="1 4" id="KW-0489">Methyltransferase</keyword>
<keyword evidence="5" id="KW-1185">Reference proteome</keyword>
<protein>
    <submittedName>
        <fullName evidence="4">Methyltransferase type 11</fullName>
    </submittedName>
</protein>
<dbReference type="InterPro" id="IPR041698">
    <property type="entry name" value="Methyltransf_25"/>
</dbReference>
<dbReference type="EMBL" id="CP001034">
    <property type="protein sequence ID" value="ACB85849.1"/>
    <property type="molecule type" value="Genomic_DNA"/>
</dbReference>
<dbReference type="Pfam" id="PF13649">
    <property type="entry name" value="Methyltransf_25"/>
    <property type="match status" value="1"/>
</dbReference>
<dbReference type="GO" id="GO:0032259">
    <property type="term" value="P:methylation"/>
    <property type="evidence" value="ECO:0007669"/>
    <property type="project" value="UniProtKB-KW"/>
</dbReference>
<dbReference type="KEGG" id="nth:Nther_2283"/>
<evidence type="ECO:0000256" key="2">
    <source>
        <dbReference type="ARBA" id="ARBA00022679"/>
    </source>
</evidence>
<evidence type="ECO:0000313" key="5">
    <source>
        <dbReference type="Proteomes" id="UP000001683"/>
    </source>
</evidence>
<evidence type="ECO:0000313" key="4">
    <source>
        <dbReference type="EMBL" id="ACB85849.1"/>
    </source>
</evidence>
<dbReference type="AlphaFoldDB" id="B2A8G5"/>
<dbReference type="eggNOG" id="COG2227">
    <property type="taxonomic scope" value="Bacteria"/>
</dbReference>
<keyword evidence="2 4" id="KW-0808">Transferase</keyword>
<name>B2A8G5_NATTJ</name>
<dbReference type="Gene3D" id="3.40.50.150">
    <property type="entry name" value="Vaccinia Virus protein VP39"/>
    <property type="match status" value="1"/>
</dbReference>
<gene>
    <name evidence="4" type="ordered locus">Nther_2283</name>
</gene>
<dbReference type="PANTHER" id="PTHR43861">
    <property type="entry name" value="TRANS-ACONITATE 2-METHYLTRANSFERASE-RELATED"/>
    <property type="match status" value="1"/>
</dbReference>
<accession>B2A8G5</accession>
<proteinExistence type="predicted"/>
<dbReference type="InterPro" id="IPR029063">
    <property type="entry name" value="SAM-dependent_MTases_sf"/>
</dbReference>
<organism evidence="4 5">
    <name type="scientific">Natranaerobius thermophilus (strain ATCC BAA-1301 / DSM 18059 / JW/NM-WN-LF)</name>
    <dbReference type="NCBI Taxonomy" id="457570"/>
    <lineage>
        <taxon>Bacteria</taxon>
        <taxon>Bacillati</taxon>
        <taxon>Bacillota</taxon>
        <taxon>Clostridia</taxon>
        <taxon>Natranaerobiales</taxon>
        <taxon>Natranaerobiaceae</taxon>
        <taxon>Natranaerobius</taxon>
    </lineage>
</organism>
<feature type="domain" description="Methyltransferase" evidence="3">
    <location>
        <begin position="54"/>
        <end position="152"/>
    </location>
</feature>
<evidence type="ECO:0000256" key="1">
    <source>
        <dbReference type="ARBA" id="ARBA00022603"/>
    </source>
</evidence>
<dbReference type="Proteomes" id="UP000001683">
    <property type="component" value="Chromosome"/>
</dbReference>
<evidence type="ECO:0000259" key="3">
    <source>
        <dbReference type="Pfam" id="PF13649"/>
    </source>
</evidence>
<sequence>MVTDTSKPENIWSDELYVKYYLEMMDEKYPESQTEREANFIEGAINLFYGDKLLDLCSGSGRHAISMAKRGYQVMGLDLSNGLVEASKRRASESSVKDQVDFIQGDVRKLHKLKLETNFKAAYCLATVGFHMTDQDFNNMLTGVYHLLDPGGYLIIDVINRENLLREFNEKDWTKTRGGYTRLRKTKFDFKSSCTINQKYLKTPDGEEEIYYQWMRTYTLKEMVTFLENNGLNYHKVYGNFKRTAYSINSPRMIVVANKDDSNL</sequence>
<dbReference type="PANTHER" id="PTHR43861:SF1">
    <property type="entry name" value="TRANS-ACONITATE 2-METHYLTRANSFERASE"/>
    <property type="match status" value="1"/>
</dbReference>
<dbReference type="GO" id="GO:0008168">
    <property type="term" value="F:methyltransferase activity"/>
    <property type="evidence" value="ECO:0007669"/>
    <property type="project" value="UniProtKB-KW"/>
</dbReference>
<reference evidence="4 5" key="1">
    <citation type="submission" date="2008-04" db="EMBL/GenBank/DDBJ databases">
        <title>Complete sequence of chromosome of Natranaerobius thermophilus JW/NM-WN-LF.</title>
        <authorList>
            <consortium name="US DOE Joint Genome Institute"/>
            <person name="Copeland A."/>
            <person name="Lucas S."/>
            <person name="Lapidus A."/>
            <person name="Glavina del Rio T."/>
            <person name="Dalin E."/>
            <person name="Tice H."/>
            <person name="Bruce D."/>
            <person name="Goodwin L."/>
            <person name="Pitluck S."/>
            <person name="Chertkov O."/>
            <person name="Brettin T."/>
            <person name="Detter J.C."/>
            <person name="Han C."/>
            <person name="Kuske C.R."/>
            <person name="Schmutz J."/>
            <person name="Larimer F."/>
            <person name="Land M."/>
            <person name="Hauser L."/>
            <person name="Kyrpides N."/>
            <person name="Lykidis A."/>
            <person name="Mesbah N.M."/>
            <person name="Wiegel J."/>
        </authorList>
    </citation>
    <scope>NUCLEOTIDE SEQUENCE [LARGE SCALE GENOMIC DNA]</scope>
    <source>
        <strain evidence="5">ATCC BAA-1301 / DSM 18059 / JW/NM-WN-LF</strain>
    </source>
</reference>
<dbReference type="RefSeq" id="WP_012448699.1">
    <property type="nucleotide sequence ID" value="NZ_CP144221.1"/>
</dbReference>
<reference evidence="4 5" key="2">
    <citation type="journal article" date="2011" name="J. Bacteriol.">
        <title>Complete genome sequence of the anaerobic, halophilic alkalithermophile Natranaerobius thermophilus JW/NM-WN-LF.</title>
        <authorList>
            <person name="Zhao B."/>
            <person name="Mesbah N.M."/>
            <person name="Dalin E."/>
            <person name="Goodwin L."/>
            <person name="Nolan M."/>
            <person name="Pitluck S."/>
            <person name="Chertkov O."/>
            <person name="Brettin T.S."/>
            <person name="Han J."/>
            <person name="Larimer F.W."/>
            <person name="Land M.L."/>
            <person name="Hauser L."/>
            <person name="Kyrpides N."/>
            <person name="Wiegel J."/>
        </authorList>
    </citation>
    <scope>NUCLEOTIDE SEQUENCE [LARGE SCALE GENOMIC DNA]</scope>
    <source>
        <strain evidence="5">ATCC BAA-1301 / DSM 18059 / JW/NM-WN-LF</strain>
    </source>
</reference>
<dbReference type="FunCoup" id="B2A8G5">
    <property type="interactions" value="110"/>
</dbReference>